<dbReference type="CDD" id="cd01948">
    <property type="entry name" value="EAL"/>
    <property type="match status" value="1"/>
</dbReference>
<dbReference type="GO" id="GO:0071111">
    <property type="term" value="F:cyclic-guanylate-specific phosphodiesterase activity"/>
    <property type="evidence" value="ECO:0007669"/>
    <property type="project" value="InterPro"/>
</dbReference>
<comment type="caution">
    <text evidence="3">The sequence shown here is derived from an EMBL/GenBank/DDBJ whole genome shotgun (WGS) entry which is preliminary data.</text>
</comment>
<dbReference type="EMBL" id="BMXP01000001">
    <property type="protein sequence ID" value="GGW76107.1"/>
    <property type="molecule type" value="Genomic_DNA"/>
</dbReference>
<dbReference type="Proteomes" id="UP000631300">
    <property type="component" value="Unassembled WGS sequence"/>
</dbReference>
<dbReference type="Gene3D" id="3.30.70.270">
    <property type="match status" value="1"/>
</dbReference>
<dbReference type="PANTHER" id="PTHR33121:SF15">
    <property type="entry name" value="BLUE LIGHT- AND TEMPERATURE-REGULATED ANTIREPRESSOR BLUF"/>
    <property type="match status" value="1"/>
</dbReference>
<dbReference type="InterPro" id="IPR050706">
    <property type="entry name" value="Cyclic-di-GMP_PDE-like"/>
</dbReference>
<dbReference type="SUPFAM" id="SSF55073">
    <property type="entry name" value="Nucleotide cyclase"/>
    <property type="match status" value="1"/>
</dbReference>
<dbReference type="Pfam" id="PF00563">
    <property type="entry name" value="EAL"/>
    <property type="match status" value="1"/>
</dbReference>
<dbReference type="InterPro" id="IPR043128">
    <property type="entry name" value="Rev_trsase/Diguanyl_cyclase"/>
</dbReference>
<sequence>MNVRVPREHTSLVTIPNRYAFIDTVEKCVAQHSYASLMLVDVVRFSDVTTSLGITVGDQFLLQIANRIITLFDENVELGRISGDIFGLIFPGKYSHNQMQQKFERLVEHFKTPMQYDNNAFIADFNVGVVSGRCKNINLTAFVSRAEAALKQAKENKYQNFSFLSTEEKADTGRSLALKADLTRALSHNELELYFQPKVDLTNLEVVGAECLLRWNHPLDGVLFPGPLIEAAESYNMMNELAYWTFEQAFRSLGELDACGLRLTLSVNISPTQLYDSQLIPTLVLLSKSYSIELNRIELELTEDVALSNSLMVKKQLFQLRAMGISILVDDFGKGYSNLAYIRELEINALKIDKTFVMSLTDGQVNRAIIEAARIIGQAKGCEVIAEGIETIEQLHILRDVGISKGQGYLFSRAVPLNEFLKLATREIIVGGSPLRKVSN</sequence>
<reference evidence="3" key="2">
    <citation type="submission" date="2020-09" db="EMBL/GenBank/DDBJ databases">
        <authorList>
            <person name="Sun Q."/>
            <person name="Kim S."/>
        </authorList>
    </citation>
    <scope>NUCLEOTIDE SEQUENCE</scope>
    <source>
        <strain evidence="3">KCTC 22164</strain>
    </source>
</reference>
<reference evidence="3" key="1">
    <citation type="journal article" date="2014" name="Int. J. Syst. Evol. Microbiol.">
        <title>Complete genome sequence of Corynebacterium casei LMG S-19264T (=DSM 44701T), isolated from a smear-ripened cheese.</title>
        <authorList>
            <consortium name="US DOE Joint Genome Institute (JGI-PGF)"/>
            <person name="Walter F."/>
            <person name="Albersmeier A."/>
            <person name="Kalinowski J."/>
            <person name="Ruckert C."/>
        </authorList>
    </citation>
    <scope>NUCLEOTIDE SEQUENCE</scope>
    <source>
        <strain evidence="3">KCTC 22164</strain>
    </source>
</reference>
<dbReference type="InterPro" id="IPR029787">
    <property type="entry name" value="Nucleotide_cyclase"/>
</dbReference>
<dbReference type="NCBIfam" id="TIGR00254">
    <property type="entry name" value="GGDEF"/>
    <property type="match status" value="1"/>
</dbReference>
<dbReference type="Gene3D" id="3.20.20.450">
    <property type="entry name" value="EAL domain"/>
    <property type="match status" value="1"/>
</dbReference>
<evidence type="ECO:0000313" key="3">
    <source>
        <dbReference type="EMBL" id="GGW76107.1"/>
    </source>
</evidence>
<name>A0A918MUG5_9ALTE</name>
<dbReference type="InterPro" id="IPR035919">
    <property type="entry name" value="EAL_sf"/>
</dbReference>
<feature type="domain" description="GGDEF" evidence="2">
    <location>
        <begin position="33"/>
        <end position="166"/>
    </location>
</feature>
<organism evidence="3 4">
    <name type="scientific">Alteromonas halophila</name>
    <dbReference type="NCBI Taxonomy" id="516698"/>
    <lineage>
        <taxon>Bacteria</taxon>
        <taxon>Pseudomonadati</taxon>
        <taxon>Pseudomonadota</taxon>
        <taxon>Gammaproteobacteria</taxon>
        <taxon>Alteromonadales</taxon>
        <taxon>Alteromonadaceae</taxon>
        <taxon>Alteromonas/Salinimonas group</taxon>
        <taxon>Alteromonas</taxon>
    </lineage>
</organism>
<dbReference type="InterPro" id="IPR000160">
    <property type="entry name" value="GGDEF_dom"/>
</dbReference>
<dbReference type="PROSITE" id="PS50887">
    <property type="entry name" value="GGDEF"/>
    <property type="match status" value="1"/>
</dbReference>
<dbReference type="Pfam" id="PF00990">
    <property type="entry name" value="GGDEF"/>
    <property type="match status" value="1"/>
</dbReference>
<dbReference type="PANTHER" id="PTHR33121">
    <property type="entry name" value="CYCLIC DI-GMP PHOSPHODIESTERASE PDEF"/>
    <property type="match status" value="1"/>
</dbReference>
<protein>
    <recommendedName>
        <fullName evidence="5">Bifunctional diguanylate cyclase/phosphodiesterase</fullName>
    </recommendedName>
</protein>
<keyword evidence="4" id="KW-1185">Reference proteome</keyword>
<proteinExistence type="predicted"/>
<evidence type="ECO:0008006" key="5">
    <source>
        <dbReference type="Google" id="ProtNLM"/>
    </source>
</evidence>
<dbReference type="SMART" id="SM00267">
    <property type="entry name" value="GGDEF"/>
    <property type="match status" value="1"/>
</dbReference>
<dbReference type="InterPro" id="IPR001633">
    <property type="entry name" value="EAL_dom"/>
</dbReference>
<dbReference type="AlphaFoldDB" id="A0A918MUG5"/>
<evidence type="ECO:0000259" key="2">
    <source>
        <dbReference type="PROSITE" id="PS50887"/>
    </source>
</evidence>
<feature type="domain" description="EAL" evidence="1">
    <location>
        <begin position="175"/>
        <end position="428"/>
    </location>
</feature>
<dbReference type="SMART" id="SM00052">
    <property type="entry name" value="EAL"/>
    <property type="match status" value="1"/>
</dbReference>
<dbReference type="CDD" id="cd01949">
    <property type="entry name" value="GGDEF"/>
    <property type="match status" value="1"/>
</dbReference>
<evidence type="ECO:0000259" key="1">
    <source>
        <dbReference type="PROSITE" id="PS50883"/>
    </source>
</evidence>
<dbReference type="PROSITE" id="PS50883">
    <property type="entry name" value="EAL"/>
    <property type="match status" value="1"/>
</dbReference>
<dbReference type="SUPFAM" id="SSF141868">
    <property type="entry name" value="EAL domain-like"/>
    <property type="match status" value="1"/>
</dbReference>
<gene>
    <name evidence="3" type="ORF">GCM10007391_05730</name>
</gene>
<evidence type="ECO:0000313" key="4">
    <source>
        <dbReference type="Proteomes" id="UP000631300"/>
    </source>
</evidence>
<accession>A0A918MUG5</accession>